<evidence type="ECO:0000256" key="2">
    <source>
        <dbReference type="ARBA" id="ARBA00038160"/>
    </source>
</evidence>
<accession>R7QCU0</accession>
<protein>
    <recommendedName>
        <fullName evidence="3">CMP/dCMP-type deaminase domain-containing protein</fullName>
    </recommendedName>
</protein>
<dbReference type="KEGG" id="ccp:CHC_T00003929001"/>
<dbReference type="GO" id="GO:0008033">
    <property type="term" value="P:tRNA processing"/>
    <property type="evidence" value="ECO:0007669"/>
    <property type="project" value="UniProtKB-KW"/>
</dbReference>
<dbReference type="OrthoDB" id="4059at2759"/>
<organism evidence="4 5">
    <name type="scientific">Chondrus crispus</name>
    <name type="common">Carrageen Irish moss</name>
    <name type="synonym">Polymorpha crispa</name>
    <dbReference type="NCBI Taxonomy" id="2769"/>
    <lineage>
        <taxon>Eukaryota</taxon>
        <taxon>Rhodophyta</taxon>
        <taxon>Florideophyceae</taxon>
        <taxon>Rhodymeniophycidae</taxon>
        <taxon>Gigartinales</taxon>
        <taxon>Gigartinaceae</taxon>
        <taxon>Chondrus</taxon>
    </lineage>
</organism>
<dbReference type="OMA" id="QHWPTSF"/>
<feature type="domain" description="CMP/dCMP-type deaminase" evidence="3">
    <location>
        <begin position="156"/>
        <end position="325"/>
    </location>
</feature>
<dbReference type="Proteomes" id="UP000012073">
    <property type="component" value="Unassembled WGS sequence"/>
</dbReference>
<comment type="similarity">
    <text evidence="2">Belongs to the cytidine and deoxycytidylate deaminase family. ADAT3 subfamily.</text>
</comment>
<proteinExistence type="inferred from homology"/>
<dbReference type="Pfam" id="PF00383">
    <property type="entry name" value="dCMP_cyt_deam_1"/>
    <property type="match status" value="1"/>
</dbReference>
<dbReference type="SUPFAM" id="SSF53927">
    <property type="entry name" value="Cytidine deaminase-like"/>
    <property type="match status" value="1"/>
</dbReference>
<dbReference type="GeneID" id="17322806"/>
<keyword evidence="5" id="KW-1185">Reference proteome</keyword>
<dbReference type="GO" id="GO:0005737">
    <property type="term" value="C:cytoplasm"/>
    <property type="evidence" value="ECO:0007669"/>
    <property type="project" value="TreeGrafter"/>
</dbReference>
<dbReference type="Gene3D" id="3.40.140.10">
    <property type="entry name" value="Cytidine Deaminase, domain 2"/>
    <property type="match status" value="1"/>
</dbReference>
<dbReference type="AlphaFoldDB" id="R7QCU0"/>
<dbReference type="CDD" id="cd01285">
    <property type="entry name" value="nucleoside_deaminase"/>
    <property type="match status" value="1"/>
</dbReference>
<dbReference type="InterPro" id="IPR002125">
    <property type="entry name" value="CMP_dCMP_dom"/>
</dbReference>
<dbReference type="PhylomeDB" id="R7QCU0"/>
<dbReference type="PROSITE" id="PS51747">
    <property type="entry name" value="CYT_DCMP_DEAMINASES_2"/>
    <property type="match status" value="1"/>
</dbReference>
<keyword evidence="1" id="KW-0819">tRNA processing</keyword>
<sequence length="336" mass="37331">MGAHDADNNLSAAVRSVIHKVAASGAENGPREIPLCKVYVTDINPEDASNLLRILSRILPLSDGLSHLKRIRRVPCISTPKGFTLEVVLCREETWLHRGQHTTKELSRFQYEARLATVPAAAPLSKDELKKWGEYWPLIYKPGREQHTPLTPIELRRMFIHANYVHDKSKEVAQGNSPVVATLVHPESNAIVAESADSSQRATNTKGDKTIPTNSCLAHAVINCVSAFAVPHSESARHRKRGLAISESRYEETGEKKSPLPVDQYLCTGLDCYVSREPCVMCTMALVHSRIRRIIFVAHNNDQLGGLSEAKVHCEVALNHRCEAYFLPVLAVHCDK</sequence>
<evidence type="ECO:0000313" key="4">
    <source>
        <dbReference type="EMBL" id="CDF35275.1"/>
    </source>
</evidence>
<dbReference type="InterPro" id="IPR016193">
    <property type="entry name" value="Cytidine_deaminase-like"/>
</dbReference>
<dbReference type="PANTHER" id="PTHR11079:SF156">
    <property type="entry name" value="INACTIVE TRNA-SPECIFIC ADENOSINE DEAMINASE-LIKE PROTEIN 3-RELATED"/>
    <property type="match status" value="1"/>
</dbReference>
<reference evidence="5" key="1">
    <citation type="journal article" date="2013" name="Proc. Natl. Acad. Sci. U.S.A.">
        <title>Genome structure and metabolic features in the red seaweed Chondrus crispus shed light on evolution of the Archaeplastida.</title>
        <authorList>
            <person name="Collen J."/>
            <person name="Porcel B."/>
            <person name="Carre W."/>
            <person name="Ball S.G."/>
            <person name="Chaparro C."/>
            <person name="Tonon T."/>
            <person name="Barbeyron T."/>
            <person name="Michel G."/>
            <person name="Noel B."/>
            <person name="Valentin K."/>
            <person name="Elias M."/>
            <person name="Artiguenave F."/>
            <person name="Arun A."/>
            <person name="Aury J.M."/>
            <person name="Barbosa-Neto J.F."/>
            <person name="Bothwell J.H."/>
            <person name="Bouget F.Y."/>
            <person name="Brillet L."/>
            <person name="Cabello-Hurtado F."/>
            <person name="Capella-Gutierrez S."/>
            <person name="Charrier B."/>
            <person name="Cladiere L."/>
            <person name="Cock J.M."/>
            <person name="Coelho S.M."/>
            <person name="Colleoni C."/>
            <person name="Czjzek M."/>
            <person name="Da Silva C."/>
            <person name="Delage L."/>
            <person name="Denoeud F."/>
            <person name="Deschamps P."/>
            <person name="Dittami S.M."/>
            <person name="Gabaldon T."/>
            <person name="Gachon C.M."/>
            <person name="Groisillier A."/>
            <person name="Herve C."/>
            <person name="Jabbari K."/>
            <person name="Katinka M."/>
            <person name="Kloareg B."/>
            <person name="Kowalczyk N."/>
            <person name="Labadie K."/>
            <person name="Leblanc C."/>
            <person name="Lopez P.J."/>
            <person name="McLachlan D.H."/>
            <person name="Meslet-Cladiere L."/>
            <person name="Moustafa A."/>
            <person name="Nehr Z."/>
            <person name="Nyvall Collen P."/>
            <person name="Panaud O."/>
            <person name="Partensky F."/>
            <person name="Poulain J."/>
            <person name="Rensing S.A."/>
            <person name="Rousvoal S."/>
            <person name="Samson G."/>
            <person name="Symeonidi A."/>
            <person name="Weissenbach J."/>
            <person name="Zambounis A."/>
            <person name="Wincker P."/>
            <person name="Boyen C."/>
        </authorList>
    </citation>
    <scope>NUCLEOTIDE SEQUENCE [LARGE SCALE GENOMIC DNA]</scope>
    <source>
        <strain evidence="5">cv. Stackhouse</strain>
    </source>
</reference>
<dbReference type="PANTHER" id="PTHR11079">
    <property type="entry name" value="CYTOSINE DEAMINASE FAMILY MEMBER"/>
    <property type="match status" value="1"/>
</dbReference>
<dbReference type="Gramene" id="CDF35275">
    <property type="protein sequence ID" value="CDF35275"/>
    <property type="gene ID" value="CHC_T00003929001"/>
</dbReference>
<dbReference type="EMBL" id="HG001726">
    <property type="protein sequence ID" value="CDF35275.1"/>
    <property type="molecule type" value="Genomic_DNA"/>
</dbReference>
<dbReference type="STRING" id="2769.R7QCU0"/>
<evidence type="ECO:0000259" key="3">
    <source>
        <dbReference type="PROSITE" id="PS51747"/>
    </source>
</evidence>
<dbReference type="GO" id="GO:0005634">
    <property type="term" value="C:nucleus"/>
    <property type="evidence" value="ECO:0007669"/>
    <property type="project" value="TreeGrafter"/>
</dbReference>
<dbReference type="RefSeq" id="XP_005715094.1">
    <property type="nucleotide sequence ID" value="XM_005715037.1"/>
</dbReference>
<evidence type="ECO:0000313" key="5">
    <source>
        <dbReference type="Proteomes" id="UP000012073"/>
    </source>
</evidence>
<dbReference type="GO" id="GO:0052717">
    <property type="term" value="F:tRNA-specific adenosine-34 deaminase activity"/>
    <property type="evidence" value="ECO:0007669"/>
    <property type="project" value="TreeGrafter"/>
</dbReference>
<gene>
    <name evidence="4" type="ORF">CHC_T00003929001</name>
</gene>
<evidence type="ECO:0000256" key="1">
    <source>
        <dbReference type="ARBA" id="ARBA00022694"/>
    </source>
</evidence>
<name>R7QCU0_CHOCR</name>